<comment type="subcellular location">
    <subcellularLocation>
        <location evidence="1">Cell membrane</location>
        <topology evidence="1">Multi-pass membrane protein</topology>
    </subcellularLocation>
</comment>
<sequence>MKNNALETLSALHVRARLKALLVDIFMLYTPLLYFSAYVILGSAQSFRTHQGVIFACVGVYGLISALFVAVSGQTPGWRYVGLKLVDSKSGGRVGFWRAWGRFGLWLVVASTLVGLFTPFFTRHKRLLHDVLCRTALTQV</sequence>
<accession>A0ABV7ZL30</accession>
<evidence type="ECO:0000256" key="2">
    <source>
        <dbReference type="ARBA" id="ARBA00022475"/>
    </source>
</evidence>
<reference evidence="9" key="1">
    <citation type="journal article" date="2019" name="Int. J. Syst. Evol. Microbiol.">
        <title>The Global Catalogue of Microorganisms (GCM) 10K type strain sequencing project: providing services to taxonomists for standard genome sequencing and annotation.</title>
        <authorList>
            <consortium name="The Broad Institute Genomics Platform"/>
            <consortium name="The Broad Institute Genome Sequencing Center for Infectious Disease"/>
            <person name="Wu L."/>
            <person name="Ma J."/>
        </authorList>
    </citation>
    <scope>NUCLEOTIDE SEQUENCE [LARGE SCALE GENOMIC DNA]</scope>
    <source>
        <strain evidence="9">CCUG 53816</strain>
    </source>
</reference>
<proteinExistence type="predicted"/>
<keyword evidence="2" id="KW-1003">Cell membrane</keyword>
<feature type="transmembrane region" description="Helical" evidence="6">
    <location>
        <begin position="53"/>
        <end position="71"/>
    </location>
</feature>
<feature type="domain" description="RDD" evidence="7">
    <location>
        <begin position="15"/>
        <end position="133"/>
    </location>
</feature>
<dbReference type="InterPro" id="IPR051791">
    <property type="entry name" value="Pra-immunoreactive"/>
</dbReference>
<dbReference type="Proteomes" id="UP001595783">
    <property type="component" value="Unassembled WGS sequence"/>
</dbReference>
<name>A0ABV7ZL30_9HELI</name>
<feature type="transmembrane region" description="Helical" evidence="6">
    <location>
        <begin position="20"/>
        <end position="41"/>
    </location>
</feature>
<dbReference type="InterPro" id="IPR010432">
    <property type="entry name" value="RDD"/>
</dbReference>
<keyword evidence="9" id="KW-1185">Reference proteome</keyword>
<dbReference type="Pfam" id="PF06271">
    <property type="entry name" value="RDD"/>
    <property type="match status" value="1"/>
</dbReference>
<gene>
    <name evidence="8" type="ORF">ACFOPX_07925</name>
</gene>
<evidence type="ECO:0000256" key="6">
    <source>
        <dbReference type="SAM" id="Phobius"/>
    </source>
</evidence>
<dbReference type="PANTHER" id="PTHR36115">
    <property type="entry name" value="PROLINE-RICH ANTIGEN HOMOLOG-RELATED"/>
    <property type="match status" value="1"/>
</dbReference>
<evidence type="ECO:0000256" key="4">
    <source>
        <dbReference type="ARBA" id="ARBA00022989"/>
    </source>
</evidence>
<dbReference type="PANTHER" id="PTHR36115:SF6">
    <property type="entry name" value="PROLINE-RICH ANTIGEN HOMOLOG"/>
    <property type="match status" value="1"/>
</dbReference>
<keyword evidence="3 6" id="KW-0812">Transmembrane</keyword>
<dbReference type="EMBL" id="JBHRZO010000053">
    <property type="protein sequence ID" value="MFC3848434.1"/>
    <property type="molecule type" value="Genomic_DNA"/>
</dbReference>
<evidence type="ECO:0000256" key="3">
    <source>
        <dbReference type="ARBA" id="ARBA00022692"/>
    </source>
</evidence>
<evidence type="ECO:0000259" key="7">
    <source>
        <dbReference type="Pfam" id="PF06271"/>
    </source>
</evidence>
<evidence type="ECO:0000256" key="5">
    <source>
        <dbReference type="ARBA" id="ARBA00023136"/>
    </source>
</evidence>
<evidence type="ECO:0000256" key="1">
    <source>
        <dbReference type="ARBA" id="ARBA00004651"/>
    </source>
</evidence>
<organism evidence="8 9">
    <name type="scientific">Helicobacter baculiformis</name>
    <dbReference type="NCBI Taxonomy" id="427351"/>
    <lineage>
        <taxon>Bacteria</taxon>
        <taxon>Pseudomonadati</taxon>
        <taxon>Campylobacterota</taxon>
        <taxon>Epsilonproteobacteria</taxon>
        <taxon>Campylobacterales</taxon>
        <taxon>Helicobacteraceae</taxon>
        <taxon>Helicobacter</taxon>
    </lineage>
</organism>
<comment type="caution">
    <text evidence="8">The sequence shown here is derived from an EMBL/GenBank/DDBJ whole genome shotgun (WGS) entry which is preliminary data.</text>
</comment>
<feature type="transmembrane region" description="Helical" evidence="6">
    <location>
        <begin position="103"/>
        <end position="122"/>
    </location>
</feature>
<evidence type="ECO:0000313" key="8">
    <source>
        <dbReference type="EMBL" id="MFC3848434.1"/>
    </source>
</evidence>
<evidence type="ECO:0000313" key="9">
    <source>
        <dbReference type="Proteomes" id="UP001595783"/>
    </source>
</evidence>
<dbReference type="RefSeq" id="WP_104751791.1">
    <property type="nucleotide sequence ID" value="NZ_FZMF01000007.1"/>
</dbReference>
<keyword evidence="5 6" id="KW-0472">Membrane</keyword>
<protein>
    <submittedName>
        <fullName evidence="8">RDD family protein</fullName>
    </submittedName>
</protein>
<keyword evidence="4 6" id="KW-1133">Transmembrane helix</keyword>